<evidence type="ECO:0000256" key="10">
    <source>
        <dbReference type="ARBA" id="ARBA00024202"/>
    </source>
</evidence>
<comment type="similarity">
    <text evidence="10">Belongs to the binding-protein-dependent transport system permease family. OppBC subfamily.</text>
</comment>
<evidence type="ECO:0000256" key="3">
    <source>
        <dbReference type="ARBA" id="ARBA00022475"/>
    </source>
</evidence>
<evidence type="ECO:0000256" key="6">
    <source>
        <dbReference type="ARBA" id="ARBA00022856"/>
    </source>
</evidence>
<accession>A0A0X8JGS5</accession>
<comment type="subcellular location">
    <subcellularLocation>
        <location evidence="1">Cell inner membrane</location>
        <topology evidence="1">Multi-pass membrane protein</topology>
    </subcellularLocation>
    <subcellularLocation>
        <location evidence="12">Cell membrane</location>
        <topology evidence="12">Multi-pass membrane protein</topology>
    </subcellularLocation>
</comment>
<keyword evidence="3" id="KW-1003">Cell membrane</keyword>
<feature type="domain" description="ABC transmembrane type-1" evidence="13">
    <location>
        <begin position="97"/>
        <end position="290"/>
    </location>
</feature>
<evidence type="ECO:0000256" key="7">
    <source>
        <dbReference type="ARBA" id="ARBA00022927"/>
    </source>
</evidence>
<dbReference type="EMBL" id="CP014228">
    <property type="protein sequence ID" value="AMD88376.1"/>
    <property type="molecule type" value="Genomic_DNA"/>
</dbReference>
<protein>
    <recommendedName>
        <fullName evidence="11">Oligopeptide transport system permease protein OppC</fullName>
    </recommendedName>
</protein>
<keyword evidence="8 12" id="KW-1133">Transmembrane helix</keyword>
<dbReference type="Pfam" id="PF00528">
    <property type="entry name" value="BPD_transp_1"/>
    <property type="match status" value="1"/>
</dbReference>
<evidence type="ECO:0000256" key="8">
    <source>
        <dbReference type="ARBA" id="ARBA00022989"/>
    </source>
</evidence>
<feature type="transmembrane region" description="Helical" evidence="12">
    <location>
        <begin position="164"/>
        <end position="183"/>
    </location>
</feature>
<dbReference type="InterPro" id="IPR050366">
    <property type="entry name" value="BP-dependent_transpt_permease"/>
</dbReference>
<gene>
    <name evidence="14" type="ORF">AXF14_02310</name>
</gene>
<dbReference type="InterPro" id="IPR000515">
    <property type="entry name" value="MetI-like"/>
</dbReference>
<dbReference type="GO" id="GO:0015833">
    <property type="term" value="P:peptide transport"/>
    <property type="evidence" value="ECO:0007669"/>
    <property type="project" value="UniProtKB-KW"/>
</dbReference>
<dbReference type="PANTHER" id="PTHR43386:SF2">
    <property type="entry name" value="OLIGOPEPTIDE TRANSPORT SYSTEM PERMEASE PROTEIN OPPC"/>
    <property type="match status" value="1"/>
</dbReference>
<proteinExistence type="inferred from homology"/>
<evidence type="ECO:0000259" key="13">
    <source>
        <dbReference type="PROSITE" id="PS50928"/>
    </source>
</evidence>
<evidence type="ECO:0000256" key="9">
    <source>
        <dbReference type="ARBA" id="ARBA00023136"/>
    </source>
</evidence>
<evidence type="ECO:0000256" key="11">
    <source>
        <dbReference type="ARBA" id="ARBA00072251"/>
    </source>
</evidence>
<evidence type="ECO:0000256" key="5">
    <source>
        <dbReference type="ARBA" id="ARBA00022692"/>
    </source>
</evidence>
<reference evidence="15" key="1">
    <citation type="submission" date="2016-02" db="EMBL/GenBank/DDBJ databases">
        <authorList>
            <person name="Holder M.E."/>
            <person name="Ajami N.J."/>
            <person name="Petrosino J.F."/>
        </authorList>
    </citation>
    <scope>NUCLEOTIDE SEQUENCE [LARGE SCALE GENOMIC DNA]</scope>
    <source>
        <strain evidence="15">CCUG 36733</strain>
    </source>
</reference>
<feature type="transmembrane region" description="Helical" evidence="12">
    <location>
        <begin position="132"/>
        <end position="152"/>
    </location>
</feature>
<feature type="transmembrane region" description="Helical" evidence="12">
    <location>
        <begin position="101"/>
        <end position="125"/>
    </location>
</feature>
<dbReference type="AlphaFoldDB" id="A0A0X8JGS5"/>
<dbReference type="PROSITE" id="PS50928">
    <property type="entry name" value="ABC_TM1"/>
    <property type="match status" value="1"/>
</dbReference>
<organism evidence="14 15">
    <name type="scientific">Actinomyces radicidentis</name>
    <dbReference type="NCBI Taxonomy" id="111015"/>
    <lineage>
        <taxon>Bacteria</taxon>
        <taxon>Bacillati</taxon>
        <taxon>Actinomycetota</taxon>
        <taxon>Actinomycetes</taxon>
        <taxon>Actinomycetales</taxon>
        <taxon>Actinomycetaceae</taxon>
        <taxon>Actinomyces</taxon>
    </lineage>
</organism>
<dbReference type="SUPFAM" id="SSF161098">
    <property type="entry name" value="MetI-like"/>
    <property type="match status" value="1"/>
</dbReference>
<dbReference type="GO" id="GO:0005886">
    <property type="term" value="C:plasma membrane"/>
    <property type="evidence" value="ECO:0007669"/>
    <property type="project" value="UniProtKB-SubCell"/>
</dbReference>
<keyword evidence="5 12" id="KW-0812">Transmembrane</keyword>
<dbReference type="KEGG" id="ard:AXF14_02310"/>
<keyword evidence="7" id="KW-0653">Protein transport</keyword>
<feature type="transmembrane region" description="Helical" evidence="12">
    <location>
        <begin position="222"/>
        <end position="245"/>
    </location>
</feature>
<keyword evidence="4" id="KW-0997">Cell inner membrane</keyword>
<keyword evidence="9 12" id="KW-0472">Membrane</keyword>
<feature type="transmembrane region" description="Helical" evidence="12">
    <location>
        <begin position="37"/>
        <end position="58"/>
    </location>
</feature>
<evidence type="ECO:0000313" key="14">
    <source>
        <dbReference type="EMBL" id="AMD88376.1"/>
    </source>
</evidence>
<keyword evidence="6" id="KW-0571">Peptide transport</keyword>
<dbReference type="CDD" id="cd06261">
    <property type="entry name" value="TM_PBP2"/>
    <property type="match status" value="1"/>
</dbReference>
<keyword evidence="2 12" id="KW-0813">Transport</keyword>
<evidence type="ECO:0000256" key="2">
    <source>
        <dbReference type="ARBA" id="ARBA00022448"/>
    </source>
</evidence>
<dbReference type="GO" id="GO:0055085">
    <property type="term" value="P:transmembrane transport"/>
    <property type="evidence" value="ECO:0007669"/>
    <property type="project" value="InterPro"/>
</dbReference>
<dbReference type="GO" id="GO:0015031">
    <property type="term" value="P:protein transport"/>
    <property type="evidence" value="ECO:0007669"/>
    <property type="project" value="UniProtKB-KW"/>
</dbReference>
<evidence type="ECO:0000256" key="1">
    <source>
        <dbReference type="ARBA" id="ARBA00004429"/>
    </source>
</evidence>
<dbReference type="Proteomes" id="UP000065220">
    <property type="component" value="Chromosome"/>
</dbReference>
<evidence type="ECO:0000256" key="12">
    <source>
        <dbReference type="RuleBase" id="RU363032"/>
    </source>
</evidence>
<evidence type="ECO:0000256" key="4">
    <source>
        <dbReference type="ARBA" id="ARBA00022519"/>
    </source>
</evidence>
<dbReference type="Pfam" id="PF12911">
    <property type="entry name" value="OppC_N"/>
    <property type="match status" value="1"/>
</dbReference>
<keyword evidence="15" id="KW-1185">Reference proteome</keyword>
<dbReference type="PANTHER" id="PTHR43386">
    <property type="entry name" value="OLIGOPEPTIDE TRANSPORT SYSTEM PERMEASE PROTEIN APPC"/>
    <property type="match status" value="1"/>
</dbReference>
<evidence type="ECO:0000313" key="15">
    <source>
        <dbReference type="Proteomes" id="UP000065220"/>
    </source>
</evidence>
<name>A0A0X8JGS5_ACTRD</name>
<feature type="transmembrane region" description="Helical" evidence="12">
    <location>
        <begin position="265"/>
        <end position="289"/>
    </location>
</feature>
<dbReference type="InterPro" id="IPR035906">
    <property type="entry name" value="MetI-like_sf"/>
</dbReference>
<dbReference type="STRING" id="111015.AXF14_02310"/>
<sequence>MGATEGTGPALEEGDTAFKRLSRGQIFRRRFLRNRSAVLGLVGFLLIVLFALLGPHIGHYKYTDSDFLNFHVPPNADHWLGTTKDGSDVFAMLVEGLRKSLVIGLCVSGIQTIVAAAMGSAAAYFGGWFDKCALWVIDLLLVVPSFLLIAIISQSMGAASKGSIPMFIILLAAFGWMLSARVIRSMTLSVRNMEYVTAAKYMGVPAPTIIARHILPNISSYIIIDATLGVASAVLSETTLSYFGFGVKPPKTSLGTLIAQSQGDIAVYPWTFVYPALILIVMLVCINLVGDGVRDALDSSSKSGGQA</sequence>
<dbReference type="Gene3D" id="1.10.3720.10">
    <property type="entry name" value="MetI-like"/>
    <property type="match status" value="1"/>
</dbReference>
<dbReference type="OrthoDB" id="6637947at2"/>
<dbReference type="InterPro" id="IPR025966">
    <property type="entry name" value="OppC_N"/>
</dbReference>